<reference evidence="1 2" key="1">
    <citation type="submission" date="2014-03" db="EMBL/GenBank/DDBJ databases">
        <title>Genomics of Bifidobacteria.</title>
        <authorList>
            <person name="Ventura M."/>
            <person name="Milani C."/>
            <person name="Lugli G.A."/>
        </authorList>
    </citation>
    <scope>NUCLEOTIDE SEQUENCE [LARGE SCALE GENOMIC DNA]</scope>
    <source>
        <strain evidence="1 2">LMG 11597</strain>
    </source>
</reference>
<organism evidence="1 2">
    <name type="scientific">Bifidobacterium subtile</name>
    <dbReference type="NCBI Taxonomy" id="77635"/>
    <lineage>
        <taxon>Bacteria</taxon>
        <taxon>Bacillati</taxon>
        <taxon>Actinomycetota</taxon>
        <taxon>Actinomycetes</taxon>
        <taxon>Bifidobacteriales</taxon>
        <taxon>Bifidobacteriaceae</taxon>
        <taxon>Bifidobacterium</taxon>
    </lineage>
</organism>
<dbReference type="AlphaFoldDB" id="A0A087E0R7"/>
<protein>
    <submittedName>
        <fullName evidence="1">Uncharacterized protein</fullName>
    </submittedName>
</protein>
<dbReference type="Proteomes" id="UP000029055">
    <property type="component" value="Unassembled WGS sequence"/>
</dbReference>
<dbReference type="STRING" id="77635.BISU_1929"/>
<keyword evidence="2" id="KW-1185">Reference proteome</keyword>
<dbReference type="RefSeq" id="WP_024464614.1">
    <property type="nucleotide sequence ID" value="NZ_CP062939.1"/>
</dbReference>
<proteinExistence type="predicted"/>
<dbReference type="EMBL" id="JGZR01000010">
    <property type="protein sequence ID" value="KFJ01368.1"/>
    <property type="molecule type" value="Genomic_DNA"/>
</dbReference>
<comment type="caution">
    <text evidence="1">The sequence shown here is derived from an EMBL/GenBank/DDBJ whole genome shotgun (WGS) entry which is preliminary data.</text>
</comment>
<evidence type="ECO:0000313" key="2">
    <source>
        <dbReference type="Proteomes" id="UP000029055"/>
    </source>
</evidence>
<name>A0A087E0R7_9BIFI</name>
<gene>
    <name evidence="1" type="ORF">BISU_1929</name>
</gene>
<accession>A0A087E0R7</accession>
<evidence type="ECO:0000313" key="1">
    <source>
        <dbReference type="EMBL" id="KFJ01368.1"/>
    </source>
</evidence>
<sequence length="122" mass="13919">MGMDKAPRRTSDGTLMGADVIYGWNFLRQTGIDFSAWIPVDFDATVEGFVNLRCWAWKTPSPAITVHMTLDDGRTIRFNVFGPRGGIPYYGLDRIKDGTRLRVTFTRSKKGYHYPKLVEILE</sequence>